<feature type="region of interest" description="Disordered" evidence="8">
    <location>
        <begin position="68"/>
        <end position="105"/>
    </location>
</feature>
<evidence type="ECO:0000313" key="11">
    <source>
        <dbReference type="EMBL" id="CAG8504088.1"/>
    </source>
</evidence>
<feature type="compositionally biased region" description="Low complexity" evidence="8">
    <location>
        <begin position="962"/>
        <end position="974"/>
    </location>
</feature>
<dbReference type="InterPro" id="IPR054708">
    <property type="entry name" value="MTPAP-like_central"/>
</dbReference>
<dbReference type="OrthoDB" id="2274644at2759"/>
<feature type="compositionally biased region" description="Polar residues" evidence="8">
    <location>
        <begin position="868"/>
        <end position="955"/>
    </location>
</feature>
<dbReference type="EMBL" id="CAJVPV010001660">
    <property type="protein sequence ID" value="CAG8504088.1"/>
    <property type="molecule type" value="Genomic_DNA"/>
</dbReference>
<evidence type="ECO:0000313" key="12">
    <source>
        <dbReference type="Proteomes" id="UP000789342"/>
    </source>
</evidence>
<feature type="compositionally biased region" description="Low complexity" evidence="8">
    <location>
        <begin position="1209"/>
        <end position="1231"/>
    </location>
</feature>
<feature type="compositionally biased region" description="Low complexity" evidence="8">
    <location>
        <begin position="538"/>
        <end position="553"/>
    </location>
</feature>
<keyword evidence="12" id="KW-1185">Reference proteome</keyword>
<evidence type="ECO:0000259" key="9">
    <source>
        <dbReference type="Pfam" id="PF03828"/>
    </source>
</evidence>
<evidence type="ECO:0000256" key="5">
    <source>
        <dbReference type="ARBA" id="ARBA00022679"/>
    </source>
</evidence>
<dbReference type="Gene3D" id="3.30.460.10">
    <property type="entry name" value="Beta Polymerase, domain 2"/>
    <property type="match status" value="1"/>
</dbReference>
<accession>A0A9N8ZRB2</accession>
<evidence type="ECO:0000256" key="8">
    <source>
        <dbReference type="SAM" id="MobiDB-lite"/>
    </source>
</evidence>
<dbReference type="PANTHER" id="PTHR12271">
    <property type="entry name" value="POLY A POLYMERASE CID PAP -RELATED"/>
    <property type="match status" value="1"/>
</dbReference>
<feature type="compositionally biased region" description="Polar residues" evidence="8">
    <location>
        <begin position="1120"/>
        <end position="1153"/>
    </location>
</feature>
<keyword evidence="6" id="KW-0479">Metal-binding</keyword>
<feature type="compositionally biased region" description="Polar residues" evidence="8">
    <location>
        <begin position="577"/>
        <end position="598"/>
    </location>
</feature>
<comment type="cofactor">
    <cofactor evidence="1">
        <name>Mn(2+)</name>
        <dbReference type="ChEBI" id="CHEBI:29035"/>
    </cofactor>
</comment>
<keyword evidence="5" id="KW-0808">Transferase</keyword>
<dbReference type="Pfam" id="PF22600">
    <property type="entry name" value="MTPAP-like_central"/>
    <property type="match status" value="1"/>
</dbReference>
<dbReference type="SUPFAM" id="SSF81631">
    <property type="entry name" value="PAP/OAS1 substrate-binding domain"/>
    <property type="match status" value="1"/>
</dbReference>
<feature type="domain" description="PAP-associated" evidence="9">
    <location>
        <begin position="357"/>
        <end position="413"/>
    </location>
</feature>
<evidence type="ECO:0000256" key="4">
    <source>
        <dbReference type="ARBA" id="ARBA00012388"/>
    </source>
</evidence>
<dbReference type="Gene3D" id="1.10.1410.10">
    <property type="match status" value="1"/>
</dbReference>
<feature type="compositionally biased region" description="Low complexity" evidence="8">
    <location>
        <begin position="793"/>
        <end position="825"/>
    </location>
</feature>
<dbReference type="GO" id="GO:0010605">
    <property type="term" value="P:negative regulation of macromolecule metabolic process"/>
    <property type="evidence" value="ECO:0007669"/>
    <property type="project" value="UniProtKB-ARBA"/>
</dbReference>
<name>A0A9N8ZRB2_9GLOM</name>
<dbReference type="InterPro" id="IPR043519">
    <property type="entry name" value="NT_sf"/>
</dbReference>
<dbReference type="PANTHER" id="PTHR12271:SF113">
    <property type="entry name" value="POLY(A) RNA POLYMERASE CID11"/>
    <property type="match status" value="1"/>
</dbReference>
<feature type="compositionally biased region" description="Basic and acidic residues" evidence="8">
    <location>
        <begin position="82"/>
        <end position="92"/>
    </location>
</feature>
<feature type="compositionally biased region" description="Basic and acidic residues" evidence="8">
    <location>
        <begin position="476"/>
        <end position="487"/>
    </location>
</feature>
<evidence type="ECO:0000259" key="10">
    <source>
        <dbReference type="Pfam" id="PF22600"/>
    </source>
</evidence>
<comment type="cofactor">
    <cofactor evidence="2">
        <name>Mg(2+)</name>
        <dbReference type="ChEBI" id="CHEBI:18420"/>
    </cofactor>
</comment>
<reference evidence="11" key="1">
    <citation type="submission" date="2021-06" db="EMBL/GenBank/DDBJ databases">
        <authorList>
            <person name="Kallberg Y."/>
            <person name="Tangrot J."/>
            <person name="Rosling A."/>
        </authorList>
    </citation>
    <scope>NUCLEOTIDE SEQUENCE</scope>
    <source>
        <strain evidence="11">CL551</strain>
    </source>
</reference>
<keyword evidence="7" id="KW-0460">Magnesium</keyword>
<feature type="region of interest" description="Disordered" evidence="8">
    <location>
        <begin position="615"/>
        <end position="643"/>
    </location>
</feature>
<dbReference type="GO" id="GO:0046872">
    <property type="term" value="F:metal ion binding"/>
    <property type="evidence" value="ECO:0007669"/>
    <property type="project" value="UniProtKB-KW"/>
</dbReference>
<dbReference type="GO" id="GO:0031123">
    <property type="term" value="P:RNA 3'-end processing"/>
    <property type="evidence" value="ECO:0007669"/>
    <property type="project" value="TreeGrafter"/>
</dbReference>
<feature type="region of interest" description="Disordered" evidence="8">
    <location>
        <begin position="528"/>
        <end position="598"/>
    </location>
</feature>
<dbReference type="EC" id="2.7.7.19" evidence="4"/>
<dbReference type="Proteomes" id="UP000789342">
    <property type="component" value="Unassembled WGS sequence"/>
</dbReference>
<feature type="region of interest" description="Disordered" evidence="8">
    <location>
        <begin position="868"/>
        <end position="974"/>
    </location>
</feature>
<dbReference type="GO" id="GO:1990817">
    <property type="term" value="F:poly(A) RNA polymerase activity"/>
    <property type="evidence" value="ECO:0007669"/>
    <property type="project" value="UniProtKB-EC"/>
</dbReference>
<proteinExistence type="inferred from homology"/>
<protein>
    <recommendedName>
        <fullName evidence="4">polynucleotide adenylyltransferase</fullName>
        <ecNumber evidence="4">2.7.7.19</ecNumber>
    </recommendedName>
</protein>
<feature type="domain" description="Poly(A) RNA polymerase mitochondrial-like central palm" evidence="10">
    <location>
        <begin position="137"/>
        <end position="265"/>
    </location>
</feature>
<feature type="region of interest" description="Disordered" evidence="8">
    <location>
        <begin position="1205"/>
        <end position="1258"/>
    </location>
</feature>
<feature type="region of interest" description="Disordered" evidence="8">
    <location>
        <begin position="656"/>
        <end position="697"/>
    </location>
</feature>
<evidence type="ECO:0000256" key="7">
    <source>
        <dbReference type="ARBA" id="ARBA00022842"/>
    </source>
</evidence>
<sequence>MVQPQSQKNNNGEPYGHCGYSPTLMYSLSEKTSSGNFSCNPSYKQGNGSINTNNNAYYRNHRFLNNNQSQEQDSYSIADGDSQQKKEEDSQDHNASTTEFDDNASTTKKSLAATLQYGQNNHPITLPPRSEDSLCVDMLVMFEALLPTKESFEKRKQFVDKIERILNEEWPGHDIKVHLFGSSVNLLGTSNSDVDICVTTPWSGLRNVVILGKGMKKHGMQRIYCVPKAKVPIVRLWDPDLNLYCDINVNNTLALHNTRLIKTYVEIDPRVRPLAMVIKYWAKRRVLNDAAKGGTLSTYTWTCMILNFLQMREPPILPVLHQIPHKGEPIMVNGIDASFYEDVESLRGFGESNKETVGGLLFAFFRRFAYEFDYDHNVISLRQGKYLTKEEKGWGETGKGWRLLCVEEPFNTSRNLGNSADDTSVQGLREEFRRAFKILYEKFRQGAKRSNYFKHNQNFRSNGFHRQQNVEVDTNNDYKDETDDTNKGEQIFSDISSHQRNEQLNQVPVFSENHNSYYQRSSNLEDALNKKSCSPEPNNDSVSEVNSTSSTNNHLEMPSPVPSQDNAIESSEVIACRSNQKSVTELSQSGRHNSMNNKMVSHSNQKMAYATNQKHIGQSNKQSYNHSSNHKSTNGSNRPNRNSDQRFVREARPNFAHISNSIVTPPTSQKESAGSPTLDGQPNQASNVKSEQNNHKPTHLKFSRTCTKSTDENSCKTYSYNGVKVDGNGASVIPSYSTPNISKNDNSVPIIFDSNLLCSNTVNRFFPSGATSIFSQNHTRDDNSATFQRRLSHQSSSDGSNSHTSVNSSNTSYSNNSYQHYNTSNKPQDNYHLSQHQNNVANGEVNNGVNNGNSTYNSVASRNLLNNQKSTSNINSNNLNHSGGPKTNGSRDNNGHYSNNTKIQAGTHSDNRSNGPKVLYSNNMGQGNYSNVMTVNGSNHDNYSHGSKSINNGYQNKDHVNGPKNNGNANYTNNGHYLGGQRSMNGICQNNCFVNNLKMTNGNYQNIDNHMQCPKGSANCGYPDDEKNSPIRISEFNYSNGCNYSDILKSTKGNNFNVNYANVAAKATNVSNNSNNSHSAGRSSNNVSRTTIENITSTNHANDQNYNNVARNANNIKFSSFKNIDGNNSNTPKNLDESGSNTSKVVSANNYSAPKNANVNANNGNINASNQRNNNQPNRKNRKKRAQNATVKKDEINFQQQIQTFQPVSPSQQQQSSSQPKSGQNNNNNNGRKVGPRKSNVYQNPIDISATVAVTGAR</sequence>
<feature type="compositionally biased region" description="Low complexity" evidence="8">
    <location>
        <begin position="1155"/>
        <end position="1178"/>
    </location>
</feature>
<feature type="region of interest" description="Disordered" evidence="8">
    <location>
        <begin position="788"/>
        <end position="833"/>
    </location>
</feature>
<evidence type="ECO:0000256" key="1">
    <source>
        <dbReference type="ARBA" id="ARBA00001936"/>
    </source>
</evidence>
<evidence type="ECO:0000256" key="2">
    <source>
        <dbReference type="ARBA" id="ARBA00001946"/>
    </source>
</evidence>
<evidence type="ECO:0000256" key="6">
    <source>
        <dbReference type="ARBA" id="ARBA00022723"/>
    </source>
</evidence>
<dbReference type="SUPFAM" id="SSF81301">
    <property type="entry name" value="Nucleotidyltransferase"/>
    <property type="match status" value="1"/>
</dbReference>
<feature type="compositionally biased region" description="Polar residues" evidence="8">
    <location>
        <begin position="657"/>
        <end position="691"/>
    </location>
</feature>
<organism evidence="11 12">
    <name type="scientific">Acaulospora morrowiae</name>
    <dbReference type="NCBI Taxonomy" id="94023"/>
    <lineage>
        <taxon>Eukaryota</taxon>
        <taxon>Fungi</taxon>
        <taxon>Fungi incertae sedis</taxon>
        <taxon>Mucoromycota</taxon>
        <taxon>Glomeromycotina</taxon>
        <taxon>Glomeromycetes</taxon>
        <taxon>Diversisporales</taxon>
        <taxon>Acaulosporaceae</taxon>
        <taxon>Acaulospora</taxon>
    </lineage>
</organism>
<dbReference type="InterPro" id="IPR002058">
    <property type="entry name" value="PAP_assoc"/>
</dbReference>
<feature type="region of interest" description="Disordered" evidence="8">
    <location>
        <begin position="464"/>
        <end position="488"/>
    </location>
</feature>
<dbReference type="AlphaFoldDB" id="A0A9N8ZRB2"/>
<feature type="compositionally biased region" description="Polar residues" evidence="8">
    <location>
        <begin position="93"/>
        <end position="105"/>
    </location>
</feature>
<evidence type="ECO:0000256" key="3">
    <source>
        <dbReference type="ARBA" id="ARBA00008593"/>
    </source>
</evidence>
<feature type="compositionally biased region" description="Polar residues" evidence="8">
    <location>
        <begin position="615"/>
        <end position="640"/>
    </location>
</feature>
<gene>
    <name evidence="11" type="ORF">AMORRO_LOCUS3396</name>
</gene>
<comment type="caution">
    <text evidence="11">The sequence shown here is derived from an EMBL/GenBank/DDBJ whole genome shotgun (WGS) entry which is preliminary data.</text>
</comment>
<dbReference type="CDD" id="cd05402">
    <property type="entry name" value="NT_PAP_TUTase"/>
    <property type="match status" value="1"/>
</dbReference>
<feature type="compositionally biased region" description="Polar residues" evidence="8">
    <location>
        <begin position="464"/>
        <end position="475"/>
    </location>
</feature>
<comment type="similarity">
    <text evidence="3">Belongs to the DNA polymerase type-B-like family.</text>
</comment>
<feature type="region of interest" description="Disordered" evidence="8">
    <location>
        <begin position="1120"/>
        <end position="1190"/>
    </location>
</feature>
<dbReference type="Pfam" id="PF03828">
    <property type="entry name" value="PAP_assoc"/>
    <property type="match status" value="1"/>
</dbReference>